<dbReference type="SUPFAM" id="SSF46689">
    <property type="entry name" value="Homeodomain-like"/>
    <property type="match status" value="1"/>
</dbReference>
<dbReference type="InterPro" id="IPR035472">
    <property type="entry name" value="RpiR-like_SIS"/>
</dbReference>
<reference evidence="2 3" key="1">
    <citation type="submission" date="2016-06" db="EMBL/GenBank/DDBJ databases">
        <authorList>
            <person name="Kjaerup R.B."/>
            <person name="Dalgaard T.S."/>
            <person name="Juul-Madsen H.R."/>
        </authorList>
    </citation>
    <scope>NUCLEOTIDE SEQUENCE [LARGE SCALE GENOMIC DNA]</scope>
    <source>
        <strain evidence="2 3">373-A1</strain>
    </source>
</reference>
<dbReference type="PANTHER" id="PTHR30514:SF1">
    <property type="entry name" value="HTH-TYPE TRANSCRIPTIONAL REGULATOR HEXR-RELATED"/>
    <property type="match status" value="1"/>
</dbReference>
<dbReference type="eggNOG" id="COG1737">
    <property type="taxonomic scope" value="Bacteria"/>
</dbReference>
<dbReference type="InterPro" id="IPR047640">
    <property type="entry name" value="RpiR-like"/>
</dbReference>
<dbReference type="GO" id="GO:0003700">
    <property type="term" value="F:DNA-binding transcription factor activity"/>
    <property type="evidence" value="ECO:0007669"/>
    <property type="project" value="InterPro"/>
</dbReference>
<dbReference type="AlphaFoldDB" id="A0A174B7N5"/>
<dbReference type="GeneID" id="42777579"/>
<dbReference type="GO" id="GO:0097367">
    <property type="term" value="F:carbohydrate derivative binding"/>
    <property type="evidence" value="ECO:0007669"/>
    <property type="project" value="InterPro"/>
</dbReference>
<dbReference type="InterPro" id="IPR046348">
    <property type="entry name" value="SIS_dom_sf"/>
</dbReference>
<dbReference type="CDD" id="cd05013">
    <property type="entry name" value="SIS_RpiR"/>
    <property type="match status" value="1"/>
</dbReference>
<comment type="caution">
    <text evidence="2">The sequence shown here is derived from an EMBL/GenBank/DDBJ whole genome shotgun (WGS) entry which is preliminary data.</text>
</comment>
<dbReference type="Pfam" id="PF01380">
    <property type="entry name" value="SIS"/>
    <property type="match status" value="1"/>
</dbReference>
<proteinExistence type="predicted"/>
<sequence>MEYILMVLFQYIREHSDNDTNIIIAKKLINNIDKVKDMNLERFSELCACSPSTATRFFREIGLKNFTNVKAILEMPSEVYKYEDFSQEGYYEKIINGLMVTRNNLSNDIIERSIKLIKDAKRVIIFGFENNLAITLEFQCRMMMKGKYVEVLPISSVDEEVLKLTNKDLAIFISFKGNYFTIEDNQNMVSEMKGKTILITENEKNEFTKYFDLILLCGDNSLYGEGMYSLLYILNTLCANYK</sequence>
<dbReference type="InterPro" id="IPR036388">
    <property type="entry name" value="WH-like_DNA-bd_sf"/>
</dbReference>
<evidence type="ECO:0000313" key="2">
    <source>
        <dbReference type="EMBL" id="OBY12439.1"/>
    </source>
</evidence>
<dbReference type="InterPro" id="IPR009057">
    <property type="entry name" value="Homeodomain-like_sf"/>
</dbReference>
<dbReference type="Gene3D" id="3.40.50.10490">
    <property type="entry name" value="Glucose-6-phosphate isomerase like protein, domain 1"/>
    <property type="match status" value="1"/>
</dbReference>
<dbReference type="GO" id="GO:1901135">
    <property type="term" value="P:carbohydrate derivative metabolic process"/>
    <property type="evidence" value="ECO:0007669"/>
    <property type="project" value="InterPro"/>
</dbReference>
<dbReference type="GO" id="GO:0003677">
    <property type="term" value="F:DNA binding"/>
    <property type="evidence" value="ECO:0007669"/>
    <property type="project" value="InterPro"/>
</dbReference>
<dbReference type="Proteomes" id="UP000092714">
    <property type="component" value="Unassembled WGS sequence"/>
</dbReference>
<dbReference type="PANTHER" id="PTHR30514">
    <property type="entry name" value="GLUCOKINASE"/>
    <property type="match status" value="1"/>
</dbReference>
<evidence type="ECO:0000259" key="1">
    <source>
        <dbReference type="Pfam" id="PF01380"/>
    </source>
</evidence>
<keyword evidence="3" id="KW-1185">Reference proteome</keyword>
<name>A0A174B7N5_9CLOT</name>
<dbReference type="InterPro" id="IPR001347">
    <property type="entry name" value="SIS_dom"/>
</dbReference>
<dbReference type="Gene3D" id="1.10.10.10">
    <property type="entry name" value="Winged helix-like DNA-binding domain superfamily/Winged helix DNA-binding domain"/>
    <property type="match status" value="1"/>
</dbReference>
<gene>
    <name evidence="2" type="ORF">CP373A1_02260</name>
</gene>
<protein>
    <recommendedName>
        <fullName evidence="1">SIS domain-containing protein</fullName>
    </recommendedName>
</protein>
<dbReference type="RefSeq" id="WP_027099737.1">
    <property type="nucleotide sequence ID" value="NZ_CABJAZ010000003.1"/>
</dbReference>
<accession>A0A174B7N5</accession>
<dbReference type="SUPFAM" id="SSF53697">
    <property type="entry name" value="SIS domain"/>
    <property type="match status" value="1"/>
</dbReference>
<evidence type="ECO:0000313" key="3">
    <source>
        <dbReference type="Proteomes" id="UP000092714"/>
    </source>
</evidence>
<feature type="domain" description="SIS" evidence="1">
    <location>
        <begin position="117"/>
        <end position="215"/>
    </location>
</feature>
<organism evidence="2 3">
    <name type="scientific">Clostridium paraputrificum</name>
    <dbReference type="NCBI Taxonomy" id="29363"/>
    <lineage>
        <taxon>Bacteria</taxon>
        <taxon>Bacillati</taxon>
        <taxon>Bacillota</taxon>
        <taxon>Clostridia</taxon>
        <taxon>Eubacteriales</taxon>
        <taxon>Clostridiaceae</taxon>
        <taxon>Clostridium</taxon>
    </lineage>
</organism>
<dbReference type="EMBL" id="MAPZ01000009">
    <property type="protein sequence ID" value="OBY12439.1"/>
    <property type="molecule type" value="Genomic_DNA"/>
</dbReference>